<evidence type="ECO:0000313" key="1">
    <source>
        <dbReference type="EMBL" id="KHQ52991.1"/>
    </source>
</evidence>
<protein>
    <submittedName>
        <fullName evidence="1">Uncharacterized protein</fullName>
    </submittedName>
</protein>
<sequence>MQTTTSLRPVSLPAGDSHWISKAARFLTQWHRDRQMRRDLARIAETAPHLLADAGFAPGKSRKSWHRDGLHITIRQAPGQPPQVTVTKDTPK</sequence>
<dbReference type="AlphaFoldDB" id="A0A0B3S8K0"/>
<accession>A0A0B3S8K0</accession>
<gene>
    <name evidence="1" type="ORF">OA50_02535</name>
</gene>
<keyword evidence="2" id="KW-1185">Reference proteome</keyword>
<evidence type="ECO:0000313" key="2">
    <source>
        <dbReference type="Proteomes" id="UP000030960"/>
    </source>
</evidence>
<reference evidence="1 2" key="1">
    <citation type="submission" date="2014-10" db="EMBL/GenBank/DDBJ databases">
        <title>Genome sequence of Ponticoccus sp. strain UMTAT08 isolated from clonal culture of toxic dinoflagellate Alexandrium tamiyavanichii.</title>
        <authorList>
            <person name="Gan H.Y."/>
            <person name="Muhd D.-D."/>
            <person name="Mohd Noor M.E."/>
            <person name="Yeong Y.S."/>
            <person name="Usup G."/>
        </authorList>
    </citation>
    <scope>NUCLEOTIDE SEQUENCE [LARGE SCALE GENOMIC DNA]</scope>
    <source>
        <strain evidence="1 2">UMTAT08</strain>
    </source>
</reference>
<dbReference type="Proteomes" id="UP000030960">
    <property type="component" value="Unassembled WGS sequence"/>
</dbReference>
<proteinExistence type="predicted"/>
<dbReference type="EMBL" id="JSUQ01000009">
    <property type="protein sequence ID" value="KHQ52991.1"/>
    <property type="molecule type" value="Genomic_DNA"/>
</dbReference>
<dbReference type="OrthoDB" id="7877350at2"/>
<comment type="caution">
    <text evidence="1">The sequence shown here is derived from an EMBL/GenBank/DDBJ whole genome shotgun (WGS) entry which is preliminary data.</text>
</comment>
<name>A0A0B3S8K0_9RHOB</name>
<dbReference type="RefSeq" id="WP_043141750.1">
    <property type="nucleotide sequence ID" value="NZ_JSUQ01000009.1"/>
</dbReference>
<organism evidence="1 2">
    <name type="scientific">Mameliella alba</name>
    <dbReference type="NCBI Taxonomy" id="561184"/>
    <lineage>
        <taxon>Bacteria</taxon>
        <taxon>Pseudomonadati</taxon>
        <taxon>Pseudomonadota</taxon>
        <taxon>Alphaproteobacteria</taxon>
        <taxon>Rhodobacterales</taxon>
        <taxon>Roseobacteraceae</taxon>
        <taxon>Mameliella</taxon>
    </lineage>
</organism>